<proteinExistence type="predicted"/>
<protein>
    <submittedName>
        <fullName evidence="1">Uncharacterized protein</fullName>
    </submittedName>
</protein>
<sequence length="66" mass="6758">MIIVLSAVLFVALVGGLAAAYYAQSPGRHSGAGVGAYNARTLANPARSSIGGRHARAHPGRFVPAW</sequence>
<comment type="caution">
    <text evidence="1">The sequence shown here is derived from an EMBL/GenBank/DDBJ whole genome shotgun (WGS) entry which is preliminary data.</text>
</comment>
<evidence type="ECO:0000313" key="2">
    <source>
        <dbReference type="Proteomes" id="UP000294947"/>
    </source>
</evidence>
<dbReference type="RefSeq" id="WP_132493128.1">
    <property type="nucleotide sequence ID" value="NZ_SMKW01000071.1"/>
</dbReference>
<keyword evidence="2" id="KW-1185">Reference proteome</keyword>
<accession>A0A4R4Y7A8</accession>
<dbReference type="AlphaFoldDB" id="A0A4R4Y7A8"/>
<dbReference type="EMBL" id="SMKW01000071">
    <property type="protein sequence ID" value="TDD40301.1"/>
    <property type="molecule type" value="Genomic_DNA"/>
</dbReference>
<reference evidence="1 2" key="1">
    <citation type="submission" date="2019-03" db="EMBL/GenBank/DDBJ databases">
        <title>Draft genome sequences of novel Actinobacteria.</title>
        <authorList>
            <person name="Sahin N."/>
            <person name="Ay H."/>
            <person name="Saygin H."/>
        </authorList>
    </citation>
    <scope>NUCLEOTIDE SEQUENCE [LARGE SCALE GENOMIC DNA]</scope>
    <source>
        <strain evidence="1 2">7K502</strain>
    </source>
</reference>
<evidence type="ECO:0000313" key="1">
    <source>
        <dbReference type="EMBL" id="TDD40301.1"/>
    </source>
</evidence>
<gene>
    <name evidence="1" type="ORF">E1288_35825</name>
</gene>
<dbReference type="Proteomes" id="UP000294947">
    <property type="component" value="Unassembled WGS sequence"/>
</dbReference>
<name>A0A4R4Y7A8_9PSEU</name>
<organism evidence="1 2">
    <name type="scientific">Saccharopolyspora elongata</name>
    <dbReference type="NCBI Taxonomy" id="2530387"/>
    <lineage>
        <taxon>Bacteria</taxon>
        <taxon>Bacillati</taxon>
        <taxon>Actinomycetota</taxon>
        <taxon>Actinomycetes</taxon>
        <taxon>Pseudonocardiales</taxon>
        <taxon>Pseudonocardiaceae</taxon>
        <taxon>Saccharopolyspora</taxon>
    </lineage>
</organism>